<name>A0A4R1PPN3_9GAMM</name>
<evidence type="ECO:0000313" key="2">
    <source>
        <dbReference type="Proteomes" id="UP000295169"/>
    </source>
</evidence>
<proteinExistence type="predicted"/>
<dbReference type="RefSeq" id="WP_242672682.1">
    <property type="nucleotide sequence ID" value="NZ_JBHLST010000046.1"/>
</dbReference>
<evidence type="ECO:0000313" key="1">
    <source>
        <dbReference type="EMBL" id="TCL32363.1"/>
    </source>
</evidence>
<evidence type="ECO:0008006" key="3">
    <source>
        <dbReference type="Google" id="ProtNLM"/>
    </source>
</evidence>
<accession>A0A4R1PPN3</accession>
<dbReference type="AlphaFoldDB" id="A0A4R1PPN3"/>
<reference evidence="1 2" key="1">
    <citation type="submission" date="2019-03" db="EMBL/GenBank/DDBJ databases">
        <title>Genomic Encyclopedia of Type Strains, Phase IV (KMG-IV): sequencing the most valuable type-strain genomes for metagenomic binning, comparative biology and taxonomic classification.</title>
        <authorList>
            <person name="Goeker M."/>
        </authorList>
    </citation>
    <scope>NUCLEOTIDE SEQUENCE [LARGE SCALE GENOMIC DNA]</scope>
    <source>
        <strain evidence="1 2">DSM 2286</strain>
    </source>
</reference>
<dbReference type="EMBL" id="SMMU01000008">
    <property type="protein sequence ID" value="TCL32363.1"/>
    <property type="molecule type" value="Genomic_DNA"/>
</dbReference>
<gene>
    <name evidence="1" type="ORF">EV691_108134</name>
</gene>
<comment type="caution">
    <text evidence="1">The sequence shown here is derived from an EMBL/GenBank/DDBJ whole genome shotgun (WGS) entry which is preliminary data.</text>
</comment>
<dbReference type="Proteomes" id="UP000295169">
    <property type="component" value="Unassembled WGS sequence"/>
</dbReference>
<sequence>MSISVSPLRRLSAIRTATPVDHPASNRSRMNVIEIIRWARDEGIALRVSGDRLEADDIAPPDLLAALRAQQGLLVEFLNAAGEHPRRKVWPVAVSGYRFFLIGPCMSRTQALALLRWRWSDAELLD</sequence>
<protein>
    <recommendedName>
        <fullName evidence="3">TubC N-terminal docking domain-containing protein</fullName>
    </recommendedName>
</protein>
<organism evidence="1 2">
    <name type="scientific">Azotobacter chroococcum</name>
    <dbReference type="NCBI Taxonomy" id="353"/>
    <lineage>
        <taxon>Bacteria</taxon>
        <taxon>Pseudomonadati</taxon>
        <taxon>Pseudomonadota</taxon>
        <taxon>Gammaproteobacteria</taxon>
        <taxon>Pseudomonadales</taxon>
        <taxon>Pseudomonadaceae</taxon>
        <taxon>Azotobacter</taxon>
    </lineage>
</organism>